<evidence type="ECO:0000313" key="2">
    <source>
        <dbReference type="Proteomes" id="UP000644147"/>
    </source>
</evidence>
<comment type="caution">
    <text evidence="1">The sequence shown here is derived from an EMBL/GenBank/DDBJ whole genome shotgun (WGS) entry which is preliminary data.</text>
</comment>
<dbReference type="EMBL" id="JAEHFX010000005">
    <property type="protein sequence ID" value="MBK0403666.1"/>
    <property type="molecule type" value="Genomic_DNA"/>
</dbReference>
<evidence type="ECO:0000313" key="1">
    <source>
        <dbReference type="EMBL" id="MBK0403666.1"/>
    </source>
</evidence>
<dbReference type="RefSeq" id="WP_200506410.1">
    <property type="nucleotide sequence ID" value="NZ_JAEHFX010000005.1"/>
</dbReference>
<keyword evidence="2" id="KW-1185">Reference proteome</keyword>
<reference evidence="1 2" key="1">
    <citation type="submission" date="2020-12" db="EMBL/GenBank/DDBJ databases">
        <title>Bacterial novel species Adhaeribacter sp. BT258 isolated from soil.</title>
        <authorList>
            <person name="Jung H.-Y."/>
        </authorList>
    </citation>
    <scope>NUCLEOTIDE SEQUENCE [LARGE SCALE GENOMIC DNA]</scope>
    <source>
        <strain evidence="1 2">BT258</strain>
    </source>
</reference>
<accession>A0ABS1C2N9</accession>
<sequence>MLRKLLFSGILIPFLGLAGCSDSAPVKPVSEAAYFDVPGFMQQQLVLLKKQQPALQKTVWVNHEKPETQQLQNINWEKELQHFLEIDLNKKALQGGYEVSEHNTAAGKRTVYTRKADVNTPIKTLEIFTDKANAVKELRAVSEEKNALFFNREERFLSLGTDQILQKYYVSGVQKVLLFDSLHYTAKASTTGELK</sequence>
<proteinExistence type="predicted"/>
<dbReference type="PROSITE" id="PS51257">
    <property type="entry name" value="PROKAR_LIPOPROTEIN"/>
    <property type="match status" value="1"/>
</dbReference>
<name>A0ABS1C2N9_9BACT</name>
<evidence type="ECO:0008006" key="3">
    <source>
        <dbReference type="Google" id="ProtNLM"/>
    </source>
</evidence>
<dbReference type="Proteomes" id="UP000644147">
    <property type="component" value="Unassembled WGS sequence"/>
</dbReference>
<protein>
    <recommendedName>
        <fullName evidence="3">LPS export ABC transporter protein LptC</fullName>
    </recommendedName>
</protein>
<gene>
    <name evidence="1" type="ORF">I5M27_11765</name>
</gene>
<organism evidence="1 2">
    <name type="scientific">Adhaeribacter terrigena</name>
    <dbReference type="NCBI Taxonomy" id="2793070"/>
    <lineage>
        <taxon>Bacteria</taxon>
        <taxon>Pseudomonadati</taxon>
        <taxon>Bacteroidota</taxon>
        <taxon>Cytophagia</taxon>
        <taxon>Cytophagales</taxon>
        <taxon>Hymenobacteraceae</taxon>
        <taxon>Adhaeribacter</taxon>
    </lineage>
</organism>